<feature type="transmembrane region" description="Helical" evidence="18">
    <location>
        <begin position="1317"/>
        <end position="1341"/>
    </location>
</feature>
<evidence type="ECO:0000256" key="19">
    <source>
        <dbReference type="SAM" id="MobiDB-lite"/>
    </source>
</evidence>
<gene>
    <name evidence="22" type="ORF">OJAV_G00210980</name>
</gene>
<evidence type="ECO:0000313" key="22">
    <source>
        <dbReference type="EMBL" id="RVE56912.1"/>
    </source>
</evidence>
<reference evidence="22 23" key="1">
    <citation type="submission" date="2018-11" db="EMBL/GenBank/DDBJ databases">
        <authorList>
            <person name="Lopez-Roques C."/>
            <person name="Donnadieu C."/>
            <person name="Bouchez O."/>
            <person name="Klopp C."/>
            <person name="Cabau C."/>
            <person name="Zahm M."/>
        </authorList>
    </citation>
    <scope>NUCLEOTIDE SEQUENCE [LARGE SCALE GENOMIC DNA]</scope>
    <source>
        <strain evidence="22">RS831</strain>
        <tissue evidence="22">Whole body</tissue>
    </source>
</reference>
<dbReference type="GO" id="GO:0005524">
    <property type="term" value="F:ATP binding"/>
    <property type="evidence" value="ECO:0007669"/>
    <property type="project" value="UniProtKB-UniRule"/>
</dbReference>
<evidence type="ECO:0000256" key="11">
    <source>
        <dbReference type="ARBA" id="ARBA00022989"/>
    </source>
</evidence>
<feature type="binding site" evidence="17">
    <location>
        <position position="1242"/>
    </location>
    <ligand>
        <name>Mg(2+)</name>
        <dbReference type="ChEBI" id="CHEBI:18420"/>
    </ligand>
</feature>
<dbReference type="NCBIfam" id="TIGR01652">
    <property type="entry name" value="ATPase-Plipid"/>
    <property type="match status" value="2"/>
</dbReference>
<comment type="catalytic activity">
    <reaction evidence="14">
        <text>a beta-D-glucosyl-(1&lt;-&gt;1')-N-acylsphing-4-enine(out) + ATP + H2O = a beta-D-glucosyl-(1&lt;-&gt;1')-N-acylsphing-4-enine(in) + ADP + phosphate + H(+)</text>
        <dbReference type="Rhea" id="RHEA:66036"/>
        <dbReference type="ChEBI" id="CHEBI:15377"/>
        <dbReference type="ChEBI" id="CHEBI:15378"/>
        <dbReference type="ChEBI" id="CHEBI:22801"/>
        <dbReference type="ChEBI" id="CHEBI:30616"/>
        <dbReference type="ChEBI" id="CHEBI:43474"/>
        <dbReference type="ChEBI" id="CHEBI:456216"/>
    </reaction>
    <physiologicalReaction direction="left-to-right" evidence="14">
        <dbReference type="Rhea" id="RHEA:66037"/>
    </physiologicalReaction>
</comment>
<feature type="transmembrane region" description="Helical" evidence="18">
    <location>
        <begin position="1381"/>
        <end position="1403"/>
    </location>
</feature>
<dbReference type="PROSITE" id="PS00154">
    <property type="entry name" value="ATPASE_E1_E2"/>
    <property type="match status" value="1"/>
</dbReference>
<protein>
    <recommendedName>
        <fullName evidence="18">Phospholipid-transporting ATPase</fullName>
        <ecNumber evidence="18">7.6.2.1</ecNumber>
    </recommendedName>
</protein>
<comment type="cofactor">
    <cofactor evidence="1 17">
        <name>Mg(2+)</name>
        <dbReference type="ChEBI" id="CHEBI:18420"/>
    </cofactor>
</comment>
<dbReference type="InterPro" id="IPR006539">
    <property type="entry name" value="P-type_ATPase_IV"/>
</dbReference>
<dbReference type="Pfam" id="PF13246">
    <property type="entry name" value="Cation_ATPase"/>
    <property type="match status" value="1"/>
</dbReference>
<dbReference type="Gene3D" id="2.70.150.10">
    <property type="entry name" value="Calcium-transporting ATPase, cytoplasmic transduction domain A"/>
    <property type="match status" value="1"/>
</dbReference>
<evidence type="ECO:0000256" key="5">
    <source>
        <dbReference type="ARBA" id="ARBA00022723"/>
    </source>
</evidence>
<dbReference type="GO" id="GO:0140327">
    <property type="term" value="F:flippase activity"/>
    <property type="evidence" value="ECO:0007669"/>
    <property type="project" value="UniProtKB-ARBA"/>
</dbReference>
<dbReference type="Pfam" id="PF16212">
    <property type="entry name" value="PhoLip_ATPase_C"/>
    <property type="match status" value="1"/>
</dbReference>
<evidence type="ECO:0000256" key="4">
    <source>
        <dbReference type="ARBA" id="ARBA00022692"/>
    </source>
</evidence>
<dbReference type="EC" id="7.6.2.1" evidence="18"/>
<comment type="subcellular location">
    <subcellularLocation>
        <location evidence="2">Endoplasmic reticulum membrane</location>
        <topology evidence="2">Multi-pass membrane protein</topology>
    </subcellularLocation>
    <subcellularLocation>
        <location evidence="18">Membrane</location>
        <topology evidence="18">Multi-pass membrane protein</topology>
    </subcellularLocation>
</comment>
<evidence type="ECO:0000259" key="20">
    <source>
        <dbReference type="Pfam" id="PF16209"/>
    </source>
</evidence>
<evidence type="ECO:0000256" key="16">
    <source>
        <dbReference type="PIRSR" id="PIRSR606539-2"/>
    </source>
</evidence>
<feature type="binding site" evidence="16">
    <location>
        <position position="992"/>
    </location>
    <ligand>
        <name>ATP</name>
        <dbReference type="ChEBI" id="CHEBI:30616"/>
    </ligand>
</feature>
<evidence type="ECO:0000256" key="8">
    <source>
        <dbReference type="ARBA" id="ARBA00022840"/>
    </source>
</evidence>
<feature type="binding site" evidence="16">
    <location>
        <position position="1216"/>
    </location>
    <ligand>
        <name>ATP</name>
        <dbReference type="ChEBI" id="CHEBI:30616"/>
    </ligand>
</feature>
<feature type="binding site" evidence="17">
    <location>
        <position position="622"/>
    </location>
    <ligand>
        <name>Mg(2+)</name>
        <dbReference type="ChEBI" id="CHEBI:18420"/>
    </ligand>
</feature>
<feature type="binding site" evidence="17">
    <location>
        <position position="624"/>
    </location>
    <ligand>
        <name>Mg(2+)</name>
        <dbReference type="ChEBI" id="CHEBI:18420"/>
    </ligand>
</feature>
<evidence type="ECO:0000256" key="9">
    <source>
        <dbReference type="ARBA" id="ARBA00022842"/>
    </source>
</evidence>
<keyword evidence="7" id="KW-0256">Endoplasmic reticulum</keyword>
<dbReference type="PRINTS" id="PR00119">
    <property type="entry name" value="CATATPASE"/>
</dbReference>
<dbReference type="FunFam" id="3.40.50.1000:FF:000023">
    <property type="entry name" value="Phospholipid-transporting ATPase"/>
    <property type="match status" value="1"/>
</dbReference>
<dbReference type="InterPro" id="IPR032631">
    <property type="entry name" value="P-type_ATPase_N"/>
</dbReference>
<feature type="transmembrane region" description="Helical" evidence="18">
    <location>
        <begin position="1484"/>
        <end position="1503"/>
    </location>
</feature>
<feature type="transmembrane region" description="Helical" evidence="18">
    <location>
        <begin position="91"/>
        <end position="109"/>
    </location>
</feature>
<proteinExistence type="inferred from homology"/>
<dbReference type="GO" id="GO:0005789">
    <property type="term" value="C:endoplasmic reticulum membrane"/>
    <property type="evidence" value="ECO:0007669"/>
    <property type="project" value="UniProtKB-SubCell"/>
</dbReference>
<dbReference type="CDD" id="cd02073">
    <property type="entry name" value="P-type_ATPase_APLT_Dnf-like"/>
    <property type="match status" value="1"/>
</dbReference>
<dbReference type="SUPFAM" id="SSF81653">
    <property type="entry name" value="Calcium ATPase, transduction domain A"/>
    <property type="match status" value="1"/>
</dbReference>
<dbReference type="PANTHER" id="PTHR24092:SF84">
    <property type="entry name" value="PHOSPHOLIPID-TRANSPORTING ATPASE VD"/>
    <property type="match status" value="1"/>
</dbReference>
<feature type="compositionally biased region" description="Acidic residues" evidence="19">
    <location>
        <begin position="901"/>
        <end position="913"/>
    </location>
</feature>
<dbReference type="InterPro" id="IPR023299">
    <property type="entry name" value="ATPase_P-typ_cyto_dom_N"/>
</dbReference>
<dbReference type="GO" id="GO:0016887">
    <property type="term" value="F:ATP hydrolysis activity"/>
    <property type="evidence" value="ECO:0007669"/>
    <property type="project" value="InterPro"/>
</dbReference>
<evidence type="ECO:0000256" key="13">
    <source>
        <dbReference type="ARBA" id="ARBA00034036"/>
    </source>
</evidence>
<dbReference type="InterPro" id="IPR018303">
    <property type="entry name" value="ATPase_P-typ_P_site"/>
</dbReference>
<dbReference type="PANTHER" id="PTHR24092">
    <property type="entry name" value="PROBABLE PHOSPHOLIPID-TRANSPORTING ATPASE"/>
    <property type="match status" value="1"/>
</dbReference>
<feature type="binding site" evidence="16">
    <location>
        <position position="623"/>
    </location>
    <ligand>
        <name>ATP</name>
        <dbReference type="ChEBI" id="CHEBI:30616"/>
    </ligand>
</feature>
<keyword evidence="11 18" id="KW-1133">Transmembrane helix</keyword>
<evidence type="ECO:0000256" key="17">
    <source>
        <dbReference type="PIRSR" id="PIRSR606539-3"/>
    </source>
</evidence>
<dbReference type="InterPro" id="IPR023298">
    <property type="entry name" value="ATPase_P-typ_TM_dom_sf"/>
</dbReference>
<evidence type="ECO:0000256" key="2">
    <source>
        <dbReference type="ARBA" id="ARBA00004477"/>
    </source>
</evidence>
<evidence type="ECO:0000313" key="23">
    <source>
        <dbReference type="Proteomes" id="UP000283210"/>
    </source>
</evidence>
<feature type="binding site" evidence="16">
    <location>
        <position position="926"/>
    </location>
    <ligand>
        <name>ATP</name>
        <dbReference type="ChEBI" id="CHEBI:30616"/>
    </ligand>
</feature>
<keyword evidence="6 16" id="KW-0547">Nucleotide-binding</keyword>
<feature type="transmembrane region" description="Helical" evidence="18">
    <location>
        <begin position="552"/>
        <end position="574"/>
    </location>
</feature>
<feature type="region of interest" description="Disordered" evidence="19">
    <location>
        <begin position="890"/>
        <end position="913"/>
    </location>
</feature>
<keyword evidence="10 18" id="KW-1278">Translocase</keyword>
<evidence type="ECO:0000256" key="7">
    <source>
        <dbReference type="ARBA" id="ARBA00022824"/>
    </source>
</evidence>
<dbReference type="SFLD" id="SFLDG00002">
    <property type="entry name" value="C1.7:_P-type_atpase_like"/>
    <property type="match status" value="1"/>
</dbReference>
<feature type="binding site" evidence="16">
    <location>
        <position position="1246"/>
    </location>
    <ligand>
        <name>ATP</name>
        <dbReference type="ChEBI" id="CHEBI:30616"/>
    </ligand>
</feature>
<dbReference type="SUPFAM" id="SSF56784">
    <property type="entry name" value="HAD-like"/>
    <property type="match status" value="1"/>
</dbReference>
<evidence type="ECO:0000256" key="6">
    <source>
        <dbReference type="ARBA" id="ARBA00022741"/>
    </source>
</evidence>
<feature type="binding site" evidence="16">
    <location>
        <position position="1245"/>
    </location>
    <ligand>
        <name>ATP</name>
        <dbReference type="ChEBI" id="CHEBI:30616"/>
    </ligand>
</feature>
<feature type="binding site" evidence="16">
    <location>
        <position position="1035"/>
    </location>
    <ligand>
        <name>ATP</name>
        <dbReference type="ChEBI" id="CHEBI:30616"/>
    </ligand>
</feature>
<dbReference type="InterPro" id="IPR032630">
    <property type="entry name" value="P_typ_ATPase_c"/>
</dbReference>
<feature type="domain" description="P-type ATPase C-terminal" evidence="21">
    <location>
        <begin position="1268"/>
        <end position="1512"/>
    </location>
</feature>
<feature type="binding site" evidence="16">
    <location>
        <position position="624"/>
    </location>
    <ligand>
        <name>ATP</name>
        <dbReference type="ChEBI" id="CHEBI:30616"/>
    </ligand>
</feature>
<dbReference type="SFLD" id="SFLDF00027">
    <property type="entry name" value="p-type_atpase"/>
    <property type="match status" value="1"/>
</dbReference>
<keyword evidence="9 17" id="KW-0460">Magnesium</keyword>
<feature type="binding site" evidence="16">
    <location>
        <position position="622"/>
    </location>
    <ligand>
        <name>ATP</name>
        <dbReference type="ChEBI" id="CHEBI:30616"/>
    </ligand>
</feature>
<evidence type="ECO:0000256" key="12">
    <source>
        <dbReference type="ARBA" id="ARBA00023136"/>
    </source>
</evidence>
<evidence type="ECO:0000256" key="3">
    <source>
        <dbReference type="ARBA" id="ARBA00008109"/>
    </source>
</evidence>
<feature type="compositionally biased region" description="Polar residues" evidence="19">
    <location>
        <begin position="831"/>
        <end position="845"/>
    </location>
</feature>
<evidence type="ECO:0000256" key="18">
    <source>
        <dbReference type="RuleBase" id="RU362033"/>
    </source>
</evidence>
<feature type="active site" description="4-aspartylphosphate intermediate" evidence="15">
    <location>
        <position position="622"/>
    </location>
</feature>
<dbReference type="InterPro" id="IPR036412">
    <property type="entry name" value="HAD-like_sf"/>
</dbReference>
<organism evidence="22 23">
    <name type="scientific">Oryzias javanicus</name>
    <name type="common">Javanese ricefish</name>
    <name type="synonym">Aplocheilus javanicus</name>
    <dbReference type="NCBI Taxonomy" id="123683"/>
    <lineage>
        <taxon>Eukaryota</taxon>
        <taxon>Metazoa</taxon>
        <taxon>Chordata</taxon>
        <taxon>Craniata</taxon>
        <taxon>Vertebrata</taxon>
        <taxon>Euteleostomi</taxon>
        <taxon>Actinopterygii</taxon>
        <taxon>Neopterygii</taxon>
        <taxon>Teleostei</taxon>
        <taxon>Neoteleostei</taxon>
        <taxon>Acanthomorphata</taxon>
        <taxon>Ovalentaria</taxon>
        <taxon>Atherinomorphae</taxon>
        <taxon>Beloniformes</taxon>
        <taxon>Adrianichthyidae</taxon>
        <taxon>Oryziinae</taxon>
        <taxon>Oryzias</taxon>
    </lineage>
</organism>
<dbReference type="InterPro" id="IPR023214">
    <property type="entry name" value="HAD_sf"/>
</dbReference>
<dbReference type="InterPro" id="IPR001757">
    <property type="entry name" value="P_typ_ATPase"/>
</dbReference>
<dbReference type="Gene3D" id="3.40.1110.10">
    <property type="entry name" value="Calcium-transporting ATPase, cytoplasmic domain N"/>
    <property type="match status" value="1"/>
</dbReference>
<feature type="binding site" evidence="16">
    <location>
        <position position="1116"/>
    </location>
    <ligand>
        <name>ATP</name>
        <dbReference type="ChEBI" id="CHEBI:30616"/>
    </ligand>
</feature>
<dbReference type="GO" id="GO:0000287">
    <property type="term" value="F:magnesium ion binding"/>
    <property type="evidence" value="ECO:0007669"/>
    <property type="project" value="UniProtKB-UniRule"/>
</dbReference>
<keyword evidence="4 18" id="KW-0812">Transmembrane</keyword>
<accession>A0A3S2PB53</accession>
<dbReference type="FunFam" id="3.40.1110.10:FF:000009">
    <property type="entry name" value="Phospholipid-transporting ATPase"/>
    <property type="match status" value="1"/>
</dbReference>
<comment type="catalytic activity">
    <reaction evidence="13 18">
        <text>ATP + H2O + phospholipidSide 1 = ADP + phosphate + phospholipidSide 2.</text>
        <dbReference type="EC" id="7.6.2.1"/>
    </reaction>
</comment>
<dbReference type="InterPro" id="IPR008250">
    <property type="entry name" value="ATPase_P-typ_transduc_dom_A_sf"/>
</dbReference>
<name>A0A3S2PB53_ORYJA</name>
<feature type="binding site" evidence="16">
    <location>
        <position position="1222"/>
    </location>
    <ligand>
        <name>ATP</name>
        <dbReference type="ChEBI" id="CHEBI:30616"/>
    </ligand>
</feature>
<evidence type="ECO:0000259" key="21">
    <source>
        <dbReference type="Pfam" id="PF16212"/>
    </source>
</evidence>
<dbReference type="Proteomes" id="UP000283210">
    <property type="component" value="Chromosome 22"/>
</dbReference>
<keyword evidence="12 18" id="KW-0472">Membrane</keyword>
<keyword evidence="5 17" id="KW-0479">Metal-binding</keyword>
<evidence type="ECO:0000256" key="1">
    <source>
        <dbReference type="ARBA" id="ARBA00001946"/>
    </source>
</evidence>
<feature type="domain" description="P-type ATPase N-terminal" evidence="20">
    <location>
        <begin position="61"/>
        <end position="116"/>
    </location>
</feature>
<feature type="region of interest" description="Disordered" evidence="19">
    <location>
        <begin position="831"/>
        <end position="862"/>
    </location>
</feature>
<feature type="binding site" evidence="16">
    <location>
        <position position="968"/>
    </location>
    <ligand>
        <name>ATP</name>
        <dbReference type="ChEBI" id="CHEBI:30616"/>
    </ligand>
</feature>
<evidence type="ECO:0000256" key="10">
    <source>
        <dbReference type="ARBA" id="ARBA00022967"/>
    </source>
</evidence>
<dbReference type="Gene3D" id="3.40.50.1000">
    <property type="entry name" value="HAD superfamily/HAD-like"/>
    <property type="match status" value="1"/>
</dbReference>
<dbReference type="GO" id="GO:0045332">
    <property type="term" value="P:phospholipid translocation"/>
    <property type="evidence" value="ECO:0007669"/>
    <property type="project" value="TreeGrafter"/>
</dbReference>
<reference evidence="22 23" key="2">
    <citation type="submission" date="2019-01" db="EMBL/GenBank/DDBJ databases">
        <title>A chromosome length genome reference of the Java medaka (oryzias javanicus).</title>
        <authorList>
            <person name="Herpin A."/>
            <person name="Takehana Y."/>
            <person name="Naruse K."/>
            <person name="Ansai S."/>
            <person name="Kawaguchi M."/>
        </authorList>
    </citation>
    <scope>NUCLEOTIDE SEQUENCE [LARGE SCALE GENOMIC DNA]</scope>
    <source>
        <strain evidence="22">RS831</strain>
        <tissue evidence="22">Whole body</tissue>
    </source>
</reference>
<dbReference type="EMBL" id="CM012458">
    <property type="protein sequence ID" value="RVE56912.1"/>
    <property type="molecule type" value="Genomic_DNA"/>
</dbReference>
<keyword evidence="23" id="KW-1185">Reference proteome</keyword>
<dbReference type="SFLD" id="SFLDS00003">
    <property type="entry name" value="Haloacid_Dehalogenase"/>
    <property type="match status" value="1"/>
</dbReference>
<evidence type="ECO:0000256" key="14">
    <source>
        <dbReference type="ARBA" id="ARBA00050913"/>
    </source>
</evidence>
<evidence type="ECO:0000256" key="15">
    <source>
        <dbReference type="PIRSR" id="PIRSR606539-1"/>
    </source>
</evidence>
<dbReference type="NCBIfam" id="TIGR01494">
    <property type="entry name" value="ATPase_P-type"/>
    <property type="match status" value="1"/>
</dbReference>
<sequence length="1563" mass="176316">MESFHWVQHRCRQLLSADSSRGWYSAPAGSANKSSSQGPGGRRRTVFACHGPLRQQYEALPKKYPGNAICTTQYSLLTFIPMNLFLQFHRFANLYFLFLALLNWVPVVEAFEKEITMIPLLVVLAVIGIKDALEDYRRYLSDKKVNNNMVGVFCGGVALSCVTQAVRCKLIPPRSLRFLLLLGKQNPDQDDGRTDGTAGRLRLAVSLKTEPGRWGIYCGCGLMNRLELPFHIHRDRLPRKRTVGPSFTDDEDLKKALKSYRSNKIRTTKYSFLSFLPKNLFEQLHRFANVYFIFLAALNFVPAVEAFQPEVSLIPIVLVLSVTAIKDVFEDFRRFHSDRLVNRQLCVVYSSLQKDYVDRCWKNVRVGDFVRLSCNEIIPADMLLLYSSDPRGVCYIETANLDGETNLKQRQVVSDLPLQDSEFSPENFHSRIECENPNNDLSRFRGFIEHSSGVRVGLHSSNLLLRSCTIRNTETVIGIVVYAGHETKAMMNNSGPRYKRSLLERRLNMDILWCVFLLIVMCLIAAVGHGLWLKDLKDPIFQVDGETSPALAAFYVFWTMIIVLQVLIPISLYVSIEIVKLGQIYFIHNDLDLYNEEQDSRIQCRALNITEDLGQIQYVFSDKTGTLTENKMVFRRCSIFGVEYPHEENARRLEVYEEDPNKAASRTVTLKSACSRKSLTCRSLSCNRSSVSLHTLTAESEEEDQLSSHPQAKTGAFCSPMAKDVVPDPALEKKLNSLRSPLLHLSDGLFKTTSNLELTYITDFFLALTICNTVVVSSPGQPRHVMREARTPLKSLEEIKLMFQRLSFSPFTTPQTKSSPRSFTSRLFTRGKTGSLTFPTPTNNIGERPNPGPESYEETSSLKVELDASAGRGDLVWADPDSKEALRDAQISSDRFKESVEDQEDDDSFGEDSEDELLYEAESPDEAALVHAARAYHCTLRARSPENLLVELPGIGSLPVRLLHVLPFDSNRKRMSVVVRHPLTGEVVVYTKGADSVIMDLAERPKGAEHAQELYSHIREQTQRHLDAYAREGLRTLCIAKKVLEEDEYDVWMKRQLLAESSIENREELLLESAQRLETNLTLLGSTGIVDRLQEEVPETIEALQRAGIKVWVLTGDKQETAINIANACKLLRSSDQLLTANCDNKEACAALLNELIVEVQCGEEGVIERIEDPSPGSSGFILAIDGRTLDWALQDDLRSSFLELSRKCKAVLCCRSTPLQKSKVVQLVRDQLKVMTLAVGDGANDVSMIQVADVGIGISGQEGMQAVMSSDFAIPRFYHLRKLLLVHGHWCYHRLANMILYFFYKNVMYVNLLFWYQFFCGFSGSVMINSWVLILFNLLFTSVPPLVYGVLDQDTAADALLEHPELYRAARSSKVYVPSIFWITILDAFYQSCICFFIPYFALAGSDVGSLSFGSPINTSALFIILLHQVIESHTLTWIHALVLFLSAASYFAFVLLFSTFCIVCSHPTNLLGVEPRQLSTPLFYIICAVTTVTALIPRILFRSVFNSVHPSSLLTKDQRQEAASESYRRRMQRWNQNQARTGLPVCADNPGLVRGQEEVLS</sequence>
<dbReference type="FunFam" id="2.70.150.10:FF:000022">
    <property type="entry name" value="Phospholipid-transporting ATPase"/>
    <property type="match status" value="1"/>
</dbReference>
<dbReference type="Pfam" id="PF16209">
    <property type="entry name" value="PhoLip_ATPase_N"/>
    <property type="match status" value="2"/>
</dbReference>
<feature type="binding site" evidence="16">
    <location>
        <position position="1115"/>
    </location>
    <ligand>
        <name>ATP</name>
        <dbReference type="ChEBI" id="CHEBI:30616"/>
    </ligand>
</feature>
<dbReference type="SUPFAM" id="SSF81665">
    <property type="entry name" value="Calcium ATPase, transmembrane domain M"/>
    <property type="match status" value="2"/>
</dbReference>
<feature type="transmembrane region" description="Helical" evidence="18">
    <location>
        <begin position="1440"/>
        <end position="1464"/>
    </location>
</feature>
<feature type="binding site" evidence="17">
    <location>
        <position position="1246"/>
    </location>
    <ligand>
        <name>Mg(2+)</name>
        <dbReference type="ChEBI" id="CHEBI:18420"/>
    </ligand>
</feature>
<keyword evidence="8 16" id="KW-0067">ATP-binding</keyword>
<feature type="domain" description="P-type ATPase N-terminal" evidence="20">
    <location>
        <begin position="254"/>
        <end position="311"/>
    </location>
</feature>
<dbReference type="SUPFAM" id="SSF81660">
    <property type="entry name" value="Metal cation-transporting ATPase, ATP-binding domain N"/>
    <property type="match status" value="1"/>
</dbReference>
<feature type="transmembrane region" description="Helical" evidence="18">
    <location>
        <begin position="1409"/>
        <end position="1428"/>
    </location>
</feature>
<dbReference type="GO" id="GO:0005886">
    <property type="term" value="C:plasma membrane"/>
    <property type="evidence" value="ECO:0007669"/>
    <property type="project" value="TreeGrafter"/>
</dbReference>
<feature type="binding site" evidence="16">
    <location>
        <position position="1117"/>
    </location>
    <ligand>
        <name>ATP</name>
        <dbReference type="ChEBI" id="CHEBI:30616"/>
    </ligand>
</feature>
<dbReference type="InterPro" id="IPR044492">
    <property type="entry name" value="P_typ_ATPase_HD_dom"/>
</dbReference>
<comment type="similarity">
    <text evidence="3 18">Belongs to the cation transport ATPase (P-type) (TC 3.A.3) family. Type IV subfamily.</text>
</comment>
<feature type="transmembrane region" description="Helical" evidence="18">
    <location>
        <begin position="507"/>
        <end position="532"/>
    </location>
</feature>
<dbReference type="OrthoDB" id="377733at2759"/>